<dbReference type="KEGG" id="sclf:BB341_06745"/>
<feature type="compositionally biased region" description="Basic and acidic residues" evidence="1">
    <location>
        <begin position="1"/>
        <end position="11"/>
    </location>
</feature>
<feature type="transmembrane region" description="Helical" evidence="2">
    <location>
        <begin position="181"/>
        <end position="205"/>
    </location>
</feature>
<dbReference type="RefSeq" id="WP_003961939.1">
    <property type="nucleotide sequence ID" value="NZ_CM000913.1"/>
</dbReference>
<dbReference type="GeneID" id="93729114"/>
<dbReference type="STRING" id="1901.BB341_06745"/>
<dbReference type="eggNOG" id="ENOG5032V8I">
    <property type="taxonomic scope" value="Bacteria"/>
</dbReference>
<evidence type="ECO:0000256" key="1">
    <source>
        <dbReference type="SAM" id="MobiDB-lite"/>
    </source>
</evidence>
<feature type="region of interest" description="Disordered" evidence="1">
    <location>
        <begin position="1"/>
        <end position="93"/>
    </location>
</feature>
<keyword evidence="2" id="KW-0812">Transmembrane</keyword>
<proteinExistence type="predicted"/>
<keyword evidence="4" id="KW-1185">Reference proteome</keyword>
<dbReference type="AlphaFoldDB" id="E2Q7W9"/>
<keyword evidence="2" id="KW-1133">Transmembrane helix</keyword>
<feature type="transmembrane region" description="Helical" evidence="2">
    <location>
        <begin position="155"/>
        <end position="174"/>
    </location>
</feature>
<feature type="compositionally biased region" description="Acidic residues" evidence="1">
    <location>
        <begin position="59"/>
        <end position="89"/>
    </location>
</feature>
<name>E2Q7W9_STRCL</name>
<dbReference type="OrthoDB" id="3853425at2"/>
<evidence type="ECO:0000256" key="2">
    <source>
        <dbReference type="SAM" id="Phobius"/>
    </source>
</evidence>
<reference evidence="3 4" key="1">
    <citation type="journal article" date="2010" name="Genome Biol. Evol.">
        <title>The sequence of a 1.8-mb bacterial linear plasmid reveals a rich evolutionary reservoir of secondary metabolic pathways.</title>
        <authorList>
            <person name="Medema M.H."/>
            <person name="Trefzer A."/>
            <person name="Kovalchuk A."/>
            <person name="van den Berg M."/>
            <person name="Mueller U."/>
            <person name="Heijne W."/>
            <person name="Wu L."/>
            <person name="Alam M.T."/>
            <person name="Ronning C.M."/>
            <person name="Nierman W.C."/>
            <person name="Bovenberg R.A.L."/>
            <person name="Breitling R."/>
            <person name="Takano E."/>
        </authorList>
    </citation>
    <scope>NUCLEOTIDE SEQUENCE [LARGE SCALE GENOMIC DNA]</scope>
    <source>
        <strain evidence="4">ATCC 27064 / DSM 738 / JCM 4710 / NBRC 13307 / NCIMB 12785 / NRRL 3585 / VKM Ac-602</strain>
    </source>
</reference>
<feature type="transmembrane region" description="Helical" evidence="2">
    <location>
        <begin position="95"/>
        <end position="117"/>
    </location>
</feature>
<accession>E2Q7W9</accession>
<evidence type="ECO:0000313" key="3">
    <source>
        <dbReference type="EMBL" id="EFG09501.1"/>
    </source>
</evidence>
<sequence>MDLTKTEKNDGMPDGAGTDPAPEAAGTRTAAPAEDTGAAGPEAAAHEDGGPGAGNGAEAEAEDGTEDGTDDQGEDQGDGETEGETEEEAPVSSGVLSAAAAVVAAGLAVVGLSGSWVGRIAAERQTLLGQIETAQGGSAATQISAIYGDAWHTTALVNGIFALIALIVGIAVLTRPGKPGWVRACATGGAVLGGIGVFLATGMYFDLFLALPEAGS</sequence>
<keyword evidence="2" id="KW-0472">Membrane</keyword>
<evidence type="ECO:0000313" key="4">
    <source>
        <dbReference type="Proteomes" id="UP000002357"/>
    </source>
</evidence>
<organism evidence="3 4">
    <name type="scientific">Streptomyces clavuligerus</name>
    <dbReference type="NCBI Taxonomy" id="1901"/>
    <lineage>
        <taxon>Bacteria</taxon>
        <taxon>Bacillati</taxon>
        <taxon>Actinomycetota</taxon>
        <taxon>Actinomycetes</taxon>
        <taxon>Kitasatosporales</taxon>
        <taxon>Streptomycetaceae</taxon>
        <taxon>Streptomyces</taxon>
    </lineage>
</organism>
<protein>
    <submittedName>
        <fullName evidence="3">Integral membrane protein</fullName>
    </submittedName>
</protein>
<gene>
    <name evidence="3" type="ORF">SCLAV_4430</name>
</gene>
<dbReference type="Proteomes" id="UP000002357">
    <property type="component" value="Chromosome"/>
</dbReference>
<dbReference type="EMBL" id="CM000913">
    <property type="protein sequence ID" value="EFG09501.1"/>
    <property type="molecule type" value="Genomic_DNA"/>
</dbReference>